<dbReference type="EMBL" id="PGGN01000001">
    <property type="protein sequence ID" value="PSH59424.1"/>
    <property type="molecule type" value="Genomic_DNA"/>
</dbReference>
<sequence length="174" mass="19364">MHIALAVFVLVGGGLFWWHRLKIFNEAASDVIDGAGRMRGHFRRRKIRLQAEHSPLGAIDDPVLAAATLIFAIIAEDTLITENHIDAARNVIVEISHPKKADAAMIYAKWAFSQIGDTALVIEKVSPLLRQQLTEVEKFELIAMVDEAATAVPVSHHYGQRVQKLKQRLGLEID</sequence>
<comment type="caution">
    <text evidence="1">The sequence shown here is derived from an EMBL/GenBank/DDBJ whole genome shotgun (WGS) entry which is preliminary data.</text>
</comment>
<dbReference type="OrthoDB" id="9807358at2"/>
<proteinExistence type="predicted"/>
<gene>
    <name evidence="1" type="ORF">CU100_01125</name>
</gene>
<evidence type="ECO:0000313" key="2">
    <source>
        <dbReference type="Proteomes" id="UP000241158"/>
    </source>
</evidence>
<dbReference type="Proteomes" id="UP000241158">
    <property type="component" value="Unassembled WGS sequence"/>
</dbReference>
<dbReference type="RefSeq" id="WP_106714724.1">
    <property type="nucleotide sequence ID" value="NZ_JACHXT010000002.1"/>
</dbReference>
<accession>A0A2P7AZ33</accession>
<evidence type="ECO:0008006" key="3">
    <source>
        <dbReference type="Google" id="ProtNLM"/>
    </source>
</evidence>
<organism evidence="1 2">
    <name type="scientific">Phyllobacterium endophyticum</name>
    <dbReference type="NCBI Taxonomy" id="1149773"/>
    <lineage>
        <taxon>Bacteria</taxon>
        <taxon>Pseudomonadati</taxon>
        <taxon>Pseudomonadota</taxon>
        <taxon>Alphaproteobacteria</taxon>
        <taxon>Hyphomicrobiales</taxon>
        <taxon>Phyllobacteriaceae</taxon>
        <taxon>Phyllobacterium</taxon>
    </lineage>
</organism>
<name>A0A2P7AZ33_9HYPH</name>
<reference evidence="2" key="1">
    <citation type="submission" date="2017-11" db="EMBL/GenBank/DDBJ databases">
        <authorList>
            <person name="Kuznetsova I."/>
            <person name="Sazanova A."/>
            <person name="Chirak E."/>
            <person name="Safronova V."/>
            <person name="Willems A."/>
        </authorList>
    </citation>
    <scope>NUCLEOTIDE SEQUENCE [LARGE SCALE GENOMIC DNA]</scope>
    <source>
        <strain evidence="2">PEPV15</strain>
    </source>
</reference>
<keyword evidence="2" id="KW-1185">Reference proteome</keyword>
<dbReference type="AlphaFoldDB" id="A0A2P7AZ33"/>
<evidence type="ECO:0000313" key="1">
    <source>
        <dbReference type="EMBL" id="PSH59424.1"/>
    </source>
</evidence>
<protein>
    <recommendedName>
        <fullName evidence="3">Co-chaperone DjlA N-terminal domain-containing protein</fullName>
    </recommendedName>
</protein>